<name>A0AAD9FXU1_9STRA</name>
<keyword evidence="3" id="KW-1185">Reference proteome</keyword>
<evidence type="ECO:0000313" key="2">
    <source>
        <dbReference type="EMBL" id="KAK1928245.1"/>
    </source>
</evidence>
<evidence type="ECO:0000313" key="3">
    <source>
        <dbReference type="Proteomes" id="UP001259832"/>
    </source>
</evidence>
<accession>A0AAD9FXU1</accession>
<evidence type="ECO:0000256" key="1">
    <source>
        <dbReference type="SAM" id="MobiDB-lite"/>
    </source>
</evidence>
<feature type="compositionally biased region" description="Basic and acidic residues" evidence="1">
    <location>
        <begin position="30"/>
        <end position="55"/>
    </location>
</feature>
<organism evidence="2 3">
    <name type="scientific">Phytophthora citrophthora</name>
    <dbReference type="NCBI Taxonomy" id="4793"/>
    <lineage>
        <taxon>Eukaryota</taxon>
        <taxon>Sar</taxon>
        <taxon>Stramenopiles</taxon>
        <taxon>Oomycota</taxon>
        <taxon>Peronosporomycetes</taxon>
        <taxon>Peronosporales</taxon>
        <taxon>Peronosporaceae</taxon>
        <taxon>Phytophthora</taxon>
    </lineage>
</organism>
<dbReference type="AlphaFoldDB" id="A0AAD9FXU1"/>
<proteinExistence type="predicted"/>
<feature type="region of interest" description="Disordered" evidence="1">
    <location>
        <begin position="30"/>
        <end position="61"/>
    </location>
</feature>
<sequence length="61" mass="7451">MNLIEKQTNAFIKKLDEMQNERRELQIQRAEERKQQREHQARERDRQLLRGDSFAKARVVS</sequence>
<dbReference type="Proteomes" id="UP001259832">
    <property type="component" value="Unassembled WGS sequence"/>
</dbReference>
<comment type="caution">
    <text evidence="2">The sequence shown here is derived from an EMBL/GenBank/DDBJ whole genome shotgun (WGS) entry which is preliminary data.</text>
</comment>
<dbReference type="EMBL" id="JASMQC010000090">
    <property type="protein sequence ID" value="KAK1928245.1"/>
    <property type="molecule type" value="Genomic_DNA"/>
</dbReference>
<protein>
    <submittedName>
        <fullName evidence="2">Uncharacterized protein</fullName>
    </submittedName>
</protein>
<gene>
    <name evidence="2" type="ORF">P3T76_016299</name>
</gene>
<reference evidence="2" key="1">
    <citation type="submission" date="2023-08" db="EMBL/GenBank/DDBJ databases">
        <title>Reference Genome Resource for the Citrus Pathogen Phytophthora citrophthora.</title>
        <authorList>
            <person name="Moller H."/>
            <person name="Coetzee B."/>
            <person name="Rose L.J."/>
            <person name="Van Niekerk J.M."/>
        </authorList>
    </citation>
    <scope>NUCLEOTIDE SEQUENCE</scope>
    <source>
        <strain evidence="2">STE-U-9442</strain>
    </source>
</reference>